<protein>
    <submittedName>
        <fullName evidence="1">Uncharacterized protein</fullName>
    </submittedName>
</protein>
<organism evidence="1 2">
    <name type="scientific">Bacteroides graminisolvens</name>
    <dbReference type="NCBI Taxonomy" id="477666"/>
    <lineage>
        <taxon>Bacteria</taxon>
        <taxon>Pseudomonadati</taxon>
        <taxon>Bacteroidota</taxon>
        <taxon>Bacteroidia</taxon>
        <taxon>Bacteroidales</taxon>
        <taxon>Bacteroidaceae</taxon>
        <taxon>Bacteroides</taxon>
    </lineage>
</organism>
<dbReference type="EMBL" id="DPVG01000010">
    <property type="protein sequence ID" value="HCK23238.1"/>
    <property type="molecule type" value="Genomic_DNA"/>
</dbReference>
<sequence>METGSRIIRKSWAKHNQLFEKHNGRFEKDNEQFEKRNRLLGHEKPSLRRNTVSRGPFATVQTAISNRLRKKWNREKRKKARVGTPAFAPIII</sequence>
<reference evidence="1 2" key="1">
    <citation type="journal article" date="2018" name="Nat. Biotechnol.">
        <title>A standardized bacterial taxonomy based on genome phylogeny substantially revises the tree of life.</title>
        <authorList>
            <person name="Parks D.H."/>
            <person name="Chuvochina M."/>
            <person name="Waite D.W."/>
            <person name="Rinke C."/>
            <person name="Skarshewski A."/>
            <person name="Chaumeil P.A."/>
            <person name="Hugenholtz P."/>
        </authorList>
    </citation>
    <scope>NUCLEOTIDE SEQUENCE [LARGE SCALE GENOMIC DNA]</scope>
    <source>
        <strain evidence="1">UBA9667</strain>
    </source>
</reference>
<comment type="caution">
    <text evidence="1">The sequence shown here is derived from an EMBL/GenBank/DDBJ whole genome shotgun (WGS) entry which is preliminary data.</text>
</comment>
<name>A0A3D2SCC3_9BACE</name>
<dbReference type="Proteomes" id="UP000263098">
    <property type="component" value="Unassembled WGS sequence"/>
</dbReference>
<evidence type="ECO:0000313" key="2">
    <source>
        <dbReference type="Proteomes" id="UP000263098"/>
    </source>
</evidence>
<gene>
    <name evidence="1" type="ORF">DHW31_00380</name>
</gene>
<dbReference type="AlphaFoldDB" id="A0A3D2SCC3"/>
<proteinExistence type="predicted"/>
<evidence type="ECO:0000313" key="1">
    <source>
        <dbReference type="EMBL" id="HCK23238.1"/>
    </source>
</evidence>
<accession>A0A3D2SCC3</accession>